<proteinExistence type="predicted"/>
<dbReference type="STRING" id="349215.A11S_1981"/>
<name>M4VHB4_9BACT</name>
<dbReference type="Proteomes" id="UP000011932">
    <property type="component" value="Chromosome"/>
</dbReference>
<evidence type="ECO:0000313" key="3">
    <source>
        <dbReference type="Proteomes" id="UP000011932"/>
    </source>
</evidence>
<organism evidence="2 3">
    <name type="scientific">Micavibrio aeruginosavorus EPB</name>
    <dbReference type="NCBI Taxonomy" id="349215"/>
    <lineage>
        <taxon>Bacteria</taxon>
        <taxon>Pseudomonadati</taxon>
        <taxon>Bdellovibrionota</taxon>
        <taxon>Bdellovibrionia</taxon>
        <taxon>Bdellovibrionales</taxon>
        <taxon>Pseudobdellovibrionaceae</taxon>
        <taxon>Micavibrio</taxon>
    </lineage>
</organism>
<evidence type="ECO:0000256" key="1">
    <source>
        <dbReference type="SAM" id="MobiDB-lite"/>
    </source>
</evidence>
<evidence type="ECO:0008006" key="4">
    <source>
        <dbReference type="Google" id="ProtNLM"/>
    </source>
</evidence>
<dbReference type="RefSeq" id="WP_015468309.1">
    <property type="nucleotide sequence ID" value="NC_020812.1"/>
</dbReference>
<feature type="region of interest" description="Disordered" evidence="1">
    <location>
        <begin position="153"/>
        <end position="181"/>
    </location>
</feature>
<dbReference type="AlphaFoldDB" id="M4VHB4"/>
<dbReference type="HOGENOM" id="CLU_1203716_0_0_5"/>
<dbReference type="KEGG" id="man:A11S_1981"/>
<sequence>MAKVGAQRAAELTGRSKSTIQRAMGTGKLSFEVDANGRRTVDVSELDRVFGLLPQGTGHAALQNNASAEAELKRAADMLEIERLKMRVKMLEEQVDSLKDQLEDNKAQRDQWQKQAQQVLLTSQYSQKQAEELKAELVEQQRRIKMRRMQELEKAGKLQKPANPAQGISQNADQTAGDSGKAAAAQIQGLWQKIRGDKTAPLKPTGFYGYEKAGPESPAFFMPRFLHPRW</sequence>
<evidence type="ECO:0000313" key="2">
    <source>
        <dbReference type="EMBL" id="AGH98782.1"/>
    </source>
</evidence>
<accession>M4VHB4</accession>
<dbReference type="EMBL" id="CP003538">
    <property type="protein sequence ID" value="AGH98782.1"/>
    <property type="molecule type" value="Genomic_DNA"/>
</dbReference>
<protein>
    <recommendedName>
        <fullName evidence="4">Entry exclusion 1 domain-containing protein</fullName>
    </recommendedName>
</protein>
<reference evidence="2 3" key="1">
    <citation type="journal article" date="2013" name="ISME J.">
        <title>By their genes ye shall know them: genomic signatures of predatory bacteria.</title>
        <authorList>
            <person name="Pasternak Z."/>
            <person name="Pietrokovski S."/>
            <person name="Rotem O."/>
            <person name="Gophna U."/>
            <person name="Lurie-Weinberger M.N."/>
            <person name="Jurkevitch E."/>
        </authorList>
    </citation>
    <scope>NUCLEOTIDE SEQUENCE [LARGE SCALE GENOMIC DNA]</scope>
    <source>
        <strain evidence="2">EPB</strain>
    </source>
</reference>
<feature type="compositionally biased region" description="Polar residues" evidence="1">
    <location>
        <begin position="166"/>
        <end position="177"/>
    </location>
</feature>
<gene>
    <name evidence="2" type="ORF">A11S_1981</name>
</gene>